<keyword evidence="2" id="KW-0614">Plasmid</keyword>
<reference evidence="2 3" key="1">
    <citation type="submission" date="2018-09" db="EMBL/GenBank/DDBJ databases">
        <title>Whole genome based analysis of evolution and adaptive divergence in Indian and Brazilian strains of Azospirillum brasilense.</title>
        <authorList>
            <person name="Singh C."/>
            <person name="Tripathi A.K."/>
        </authorList>
    </citation>
    <scope>NUCLEOTIDE SEQUENCE [LARGE SCALE GENOMIC DNA]</scope>
    <source>
        <strain evidence="2 3">MTCC4038</strain>
        <plasmid evidence="2 3">p3</plasmid>
    </source>
</reference>
<dbReference type="Proteomes" id="UP001277471">
    <property type="component" value="Unassembled WGS sequence"/>
</dbReference>
<evidence type="ECO:0000313" key="2">
    <source>
        <dbReference type="EMBL" id="QCO12436.1"/>
    </source>
</evidence>
<accession>A0A4D8QV05</accession>
<gene>
    <name evidence="2" type="ORF">D3868_25555</name>
    <name evidence="1" type="ORF">SIM66_03075</name>
</gene>
<geneLocation type="plasmid" evidence="2 3">
    <name>p3</name>
</geneLocation>
<reference evidence="1 4" key="2">
    <citation type="submission" date="2023-11" db="EMBL/GenBank/DDBJ databases">
        <title>MicrobeMod: A computational toolkit for identifying prokaryotic methylation and restriction-modification with nanopore sequencing.</title>
        <authorList>
            <person name="Crits-Christoph A."/>
            <person name="Kang S.C."/>
            <person name="Lee H."/>
            <person name="Ostrov N."/>
        </authorList>
    </citation>
    <scope>NUCLEOTIDE SEQUENCE [LARGE SCALE GENOMIC DNA]</scope>
    <source>
        <strain evidence="1 4">ATCC 29145</strain>
    </source>
</reference>
<dbReference type="EMBL" id="JAWXYC010000001">
    <property type="protein sequence ID" value="MDX5950191.1"/>
    <property type="molecule type" value="Genomic_DNA"/>
</dbReference>
<sequence length="137" mass="14763">MRTSLGALTATVEAIHTTLSDLEQRTEGGVPDCPVADQTAVQALSVDAPDVVELKLSQPQLYRISGGTMPYQANWIGPLPPDKALTLEYPSNLRIATKAGVTAAQYRTDQTYTLNVYDNRPGAPKKLAKPLIVKTGR</sequence>
<organism evidence="2 3">
    <name type="scientific">Azospirillum brasilense</name>
    <dbReference type="NCBI Taxonomy" id="192"/>
    <lineage>
        <taxon>Bacteria</taxon>
        <taxon>Pseudomonadati</taxon>
        <taxon>Pseudomonadota</taxon>
        <taxon>Alphaproteobacteria</taxon>
        <taxon>Rhodospirillales</taxon>
        <taxon>Azospirillaceae</taxon>
        <taxon>Azospirillum</taxon>
    </lineage>
</organism>
<keyword evidence="4" id="KW-1185">Reference proteome</keyword>
<dbReference type="EMBL" id="CP032342">
    <property type="protein sequence ID" value="QCO12436.1"/>
    <property type="molecule type" value="Genomic_DNA"/>
</dbReference>
<evidence type="ECO:0000313" key="1">
    <source>
        <dbReference type="EMBL" id="MDX5950191.1"/>
    </source>
</evidence>
<dbReference type="Proteomes" id="UP000298774">
    <property type="component" value="Plasmid p3"/>
</dbReference>
<name>A0A4D8QV05_AZOBR</name>
<evidence type="ECO:0000313" key="3">
    <source>
        <dbReference type="Proteomes" id="UP000298774"/>
    </source>
</evidence>
<protein>
    <submittedName>
        <fullName evidence="2">Uncharacterized protein</fullName>
    </submittedName>
</protein>
<proteinExistence type="predicted"/>
<dbReference type="AlphaFoldDB" id="A0A4D8QV05"/>
<evidence type="ECO:0000313" key="4">
    <source>
        <dbReference type="Proteomes" id="UP001277471"/>
    </source>
</evidence>
<dbReference type="RefSeq" id="WP_035681083.1">
    <property type="nucleotide sequence ID" value="NZ_CP032342.1"/>
</dbReference>
<dbReference type="GeneID" id="56451808"/>